<reference evidence="1 2" key="1">
    <citation type="submission" date="2024-01" db="EMBL/GenBank/DDBJ databases">
        <title>Niabella digestum sp. nov., isolated from waste digestion system.</title>
        <authorList>
            <person name="Zhang L."/>
        </authorList>
    </citation>
    <scope>NUCLEOTIDE SEQUENCE [LARGE SCALE GENOMIC DNA]</scope>
    <source>
        <strain evidence="1 2">A18</strain>
    </source>
</reference>
<dbReference type="InterPro" id="IPR025352">
    <property type="entry name" value="DUF4256"/>
</dbReference>
<proteinExistence type="predicted"/>
<dbReference type="Proteomes" id="UP001357452">
    <property type="component" value="Unassembled WGS sequence"/>
</dbReference>
<dbReference type="Pfam" id="PF14066">
    <property type="entry name" value="DUF4256"/>
    <property type="match status" value="1"/>
</dbReference>
<keyword evidence="2" id="KW-1185">Reference proteome</keyword>
<comment type="caution">
    <text evidence="1">The sequence shown here is derived from an EMBL/GenBank/DDBJ whole genome shotgun (WGS) entry which is preliminary data.</text>
</comment>
<gene>
    <name evidence="1" type="ORF">V2H41_08325</name>
</gene>
<name>A0ABU7RH47_9BACT</name>
<evidence type="ECO:0000313" key="1">
    <source>
        <dbReference type="EMBL" id="MEE6187276.1"/>
    </source>
</evidence>
<dbReference type="RefSeq" id="WP_330974685.1">
    <property type="nucleotide sequence ID" value="NZ_JAZGLY010000004.1"/>
</dbReference>
<organism evidence="1 2">
    <name type="scientific">Niabella digestorum</name>
    <dbReference type="NCBI Taxonomy" id="3117701"/>
    <lineage>
        <taxon>Bacteria</taxon>
        <taxon>Pseudomonadati</taxon>
        <taxon>Bacteroidota</taxon>
        <taxon>Chitinophagia</taxon>
        <taxon>Chitinophagales</taxon>
        <taxon>Chitinophagaceae</taxon>
        <taxon>Niabella</taxon>
    </lineage>
</organism>
<protein>
    <submittedName>
        <fullName evidence="1">DUF4256 domain-containing protein</fullName>
    </submittedName>
</protein>
<accession>A0ABU7RH47</accession>
<dbReference type="EMBL" id="JAZGLY010000004">
    <property type="protein sequence ID" value="MEE6187276.1"/>
    <property type="molecule type" value="Genomic_DNA"/>
</dbReference>
<sequence>MASSEKNKKTLSAQQRDELISLLKARFETNMSRHKGLKWEQVQERLEKNTEKLAILYEMEITGGKPDVVKYDKKTDAYIFYDCAAESPDGRRSLCYDRAALSSRKANKPQGSAVELAESMGIEILTEEQYRELQKLGKFDQKTSSWIKTPPEIRYLGGALFCDRRYDKVFTYHNGAASYYSSRGFRGWINV</sequence>
<evidence type="ECO:0000313" key="2">
    <source>
        <dbReference type="Proteomes" id="UP001357452"/>
    </source>
</evidence>